<evidence type="ECO:0000313" key="1">
    <source>
        <dbReference type="EMBL" id="KAH3860327.1"/>
    </source>
</evidence>
<organism evidence="1 2">
    <name type="scientific">Dreissena polymorpha</name>
    <name type="common">Zebra mussel</name>
    <name type="synonym">Mytilus polymorpha</name>
    <dbReference type="NCBI Taxonomy" id="45954"/>
    <lineage>
        <taxon>Eukaryota</taxon>
        <taxon>Metazoa</taxon>
        <taxon>Spiralia</taxon>
        <taxon>Lophotrochozoa</taxon>
        <taxon>Mollusca</taxon>
        <taxon>Bivalvia</taxon>
        <taxon>Autobranchia</taxon>
        <taxon>Heteroconchia</taxon>
        <taxon>Euheterodonta</taxon>
        <taxon>Imparidentia</taxon>
        <taxon>Neoheterodontei</taxon>
        <taxon>Myida</taxon>
        <taxon>Dreissenoidea</taxon>
        <taxon>Dreissenidae</taxon>
        <taxon>Dreissena</taxon>
    </lineage>
</organism>
<protein>
    <submittedName>
        <fullName evidence="1">Uncharacterized protein</fullName>
    </submittedName>
</protein>
<dbReference type="AlphaFoldDB" id="A0A9D4RB66"/>
<dbReference type="EMBL" id="JAIWYP010000002">
    <property type="protein sequence ID" value="KAH3860327.1"/>
    <property type="molecule type" value="Genomic_DNA"/>
</dbReference>
<name>A0A9D4RB66_DREPO</name>
<reference evidence="1" key="1">
    <citation type="journal article" date="2019" name="bioRxiv">
        <title>The Genome of the Zebra Mussel, Dreissena polymorpha: A Resource for Invasive Species Research.</title>
        <authorList>
            <person name="McCartney M.A."/>
            <person name="Auch B."/>
            <person name="Kono T."/>
            <person name="Mallez S."/>
            <person name="Zhang Y."/>
            <person name="Obille A."/>
            <person name="Becker A."/>
            <person name="Abrahante J.E."/>
            <person name="Garbe J."/>
            <person name="Badalamenti J.P."/>
            <person name="Herman A."/>
            <person name="Mangelson H."/>
            <person name="Liachko I."/>
            <person name="Sullivan S."/>
            <person name="Sone E.D."/>
            <person name="Koren S."/>
            <person name="Silverstein K.A.T."/>
            <person name="Beckman K.B."/>
            <person name="Gohl D.M."/>
        </authorList>
    </citation>
    <scope>NUCLEOTIDE SEQUENCE</scope>
    <source>
        <strain evidence="1">Duluth1</strain>
        <tissue evidence="1">Whole animal</tissue>
    </source>
</reference>
<gene>
    <name evidence="1" type="ORF">DPMN_023225</name>
</gene>
<sequence length="74" mass="8344">MPPLMLRKQKRNEVQVCTTVTVTVTVMVTTLMQSVIKVEMDNPPIVVAIQTNGFATLKRNKHIQNNTPIDHRSS</sequence>
<keyword evidence="2" id="KW-1185">Reference proteome</keyword>
<dbReference type="Proteomes" id="UP000828390">
    <property type="component" value="Unassembled WGS sequence"/>
</dbReference>
<evidence type="ECO:0000313" key="2">
    <source>
        <dbReference type="Proteomes" id="UP000828390"/>
    </source>
</evidence>
<comment type="caution">
    <text evidence="1">The sequence shown here is derived from an EMBL/GenBank/DDBJ whole genome shotgun (WGS) entry which is preliminary data.</text>
</comment>
<proteinExistence type="predicted"/>
<accession>A0A9D4RB66</accession>
<reference evidence="1" key="2">
    <citation type="submission" date="2020-11" db="EMBL/GenBank/DDBJ databases">
        <authorList>
            <person name="McCartney M.A."/>
            <person name="Auch B."/>
            <person name="Kono T."/>
            <person name="Mallez S."/>
            <person name="Becker A."/>
            <person name="Gohl D.M."/>
            <person name="Silverstein K.A.T."/>
            <person name="Koren S."/>
            <person name="Bechman K.B."/>
            <person name="Herman A."/>
            <person name="Abrahante J.E."/>
            <person name="Garbe J."/>
        </authorList>
    </citation>
    <scope>NUCLEOTIDE SEQUENCE</scope>
    <source>
        <strain evidence="1">Duluth1</strain>
        <tissue evidence="1">Whole animal</tissue>
    </source>
</reference>